<dbReference type="Proteomes" id="UP000323708">
    <property type="component" value="Unassembled WGS sequence"/>
</dbReference>
<dbReference type="InterPro" id="IPR051791">
    <property type="entry name" value="Pra-immunoreactive"/>
</dbReference>
<keyword evidence="4 6" id="KW-1133">Transmembrane helix</keyword>
<evidence type="ECO:0000256" key="5">
    <source>
        <dbReference type="ARBA" id="ARBA00023136"/>
    </source>
</evidence>
<keyword evidence="9" id="KW-1185">Reference proteome</keyword>
<evidence type="ECO:0000259" key="7">
    <source>
        <dbReference type="Pfam" id="PF06271"/>
    </source>
</evidence>
<proteinExistence type="predicted"/>
<keyword evidence="5 6" id="KW-0472">Membrane</keyword>
<organism evidence="8 9">
    <name type="scientific">Pseudohalioglobus sediminis</name>
    <dbReference type="NCBI Taxonomy" id="2606449"/>
    <lineage>
        <taxon>Bacteria</taxon>
        <taxon>Pseudomonadati</taxon>
        <taxon>Pseudomonadota</taxon>
        <taxon>Gammaproteobacteria</taxon>
        <taxon>Cellvibrionales</taxon>
        <taxon>Halieaceae</taxon>
        <taxon>Pseudohalioglobus</taxon>
    </lineage>
</organism>
<comment type="caution">
    <text evidence="8">The sequence shown here is derived from an EMBL/GenBank/DDBJ whole genome shotgun (WGS) entry which is preliminary data.</text>
</comment>
<evidence type="ECO:0000256" key="2">
    <source>
        <dbReference type="ARBA" id="ARBA00022475"/>
    </source>
</evidence>
<feature type="transmembrane region" description="Helical" evidence="6">
    <location>
        <begin position="103"/>
        <end position="123"/>
    </location>
</feature>
<dbReference type="PANTHER" id="PTHR36115">
    <property type="entry name" value="PROLINE-RICH ANTIGEN HOMOLOG-RELATED"/>
    <property type="match status" value="1"/>
</dbReference>
<dbReference type="InterPro" id="IPR010432">
    <property type="entry name" value="RDD"/>
</dbReference>
<evidence type="ECO:0000256" key="1">
    <source>
        <dbReference type="ARBA" id="ARBA00004651"/>
    </source>
</evidence>
<gene>
    <name evidence="8" type="ORF">F0M18_01865</name>
</gene>
<dbReference type="PANTHER" id="PTHR36115:SF10">
    <property type="entry name" value="RDD DOMAIN-CONTAINING PROTEIN"/>
    <property type="match status" value="1"/>
</dbReference>
<evidence type="ECO:0000256" key="4">
    <source>
        <dbReference type="ARBA" id="ARBA00022989"/>
    </source>
</evidence>
<feature type="domain" description="RDD" evidence="7">
    <location>
        <begin position="12"/>
        <end position="139"/>
    </location>
</feature>
<feature type="transmembrane region" description="Helical" evidence="6">
    <location>
        <begin position="20"/>
        <end position="45"/>
    </location>
</feature>
<evidence type="ECO:0000256" key="6">
    <source>
        <dbReference type="SAM" id="Phobius"/>
    </source>
</evidence>
<sequence length="152" mass="16845">MNTTPEKLPSPSLLRHLISMVYDGLLVIALIFVVYAIALGIVVKASGGEQEVLNPHLGQALIVFSLVAFYSAFWMKDGQTLGMQAWRIKLVASDGGKLRWHQAIIRCAAAALSAGCLGMGYLWKLVDRNQRYWHDYLSGTELILLPKSSRDK</sequence>
<name>A0A5B0X6W2_9GAMM</name>
<dbReference type="RefSeq" id="WP_149609676.1">
    <property type="nucleotide sequence ID" value="NZ_VTUX01000001.1"/>
</dbReference>
<keyword evidence="2" id="KW-1003">Cell membrane</keyword>
<accession>A0A5B0X6W2</accession>
<dbReference type="EMBL" id="VTUX01000001">
    <property type="protein sequence ID" value="KAA1194207.1"/>
    <property type="molecule type" value="Genomic_DNA"/>
</dbReference>
<comment type="subcellular location">
    <subcellularLocation>
        <location evidence="1">Cell membrane</location>
        <topology evidence="1">Multi-pass membrane protein</topology>
    </subcellularLocation>
</comment>
<keyword evidence="3 6" id="KW-0812">Transmembrane</keyword>
<reference evidence="8 9" key="1">
    <citation type="submission" date="2019-09" db="EMBL/GenBank/DDBJ databases">
        <authorList>
            <person name="Chen X.-Y."/>
        </authorList>
    </citation>
    <scope>NUCLEOTIDE SEQUENCE [LARGE SCALE GENOMIC DNA]</scope>
    <source>
        <strain evidence="8 9">NY5</strain>
    </source>
</reference>
<feature type="transmembrane region" description="Helical" evidence="6">
    <location>
        <begin position="57"/>
        <end position="75"/>
    </location>
</feature>
<evidence type="ECO:0000256" key="3">
    <source>
        <dbReference type="ARBA" id="ARBA00022692"/>
    </source>
</evidence>
<dbReference type="AlphaFoldDB" id="A0A5B0X6W2"/>
<protein>
    <submittedName>
        <fullName evidence="8">RDD family protein</fullName>
    </submittedName>
</protein>
<dbReference type="Pfam" id="PF06271">
    <property type="entry name" value="RDD"/>
    <property type="match status" value="1"/>
</dbReference>
<dbReference type="GO" id="GO:0005886">
    <property type="term" value="C:plasma membrane"/>
    <property type="evidence" value="ECO:0007669"/>
    <property type="project" value="UniProtKB-SubCell"/>
</dbReference>
<evidence type="ECO:0000313" key="8">
    <source>
        <dbReference type="EMBL" id="KAA1194207.1"/>
    </source>
</evidence>
<evidence type="ECO:0000313" key="9">
    <source>
        <dbReference type="Proteomes" id="UP000323708"/>
    </source>
</evidence>